<dbReference type="Pfam" id="PF13561">
    <property type="entry name" value="adh_short_C2"/>
    <property type="match status" value="1"/>
</dbReference>
<organism evidence="3 4">
    <name type="scientific">Arachis hypogaea</name>
    <name type="common">Peanut</name>
    <dbReference type="NCBI Taxonomy" id="3818"/>
    <lineage>
        <taxon>Eukaryota</taxon>
        <taxon>Viridiplantae</taxon>
        <taxon>Streptophyta</taxon>
        <taxon>Embryophyta</taxon>
        <taxon>Tracheophyta</taxon>
        <taxon>Spermatophyta</taxon>
        <taxon>Magnoliopsida</taxon>
        <taxon>eudicotyledons</taxon>
        <taxon>Gunneridae</taxon>
        <taxon>Pentapetalae</taxon>
        <taxon>rosids</taxon>
        <taxon>fabids</taxon>
        <taxon>Fabales</taxon>
        <taxon>Fabaceae</taxon>
        <taxon>Papilionoideae</taxon>
        <taxon>50 kb inversion clade</taxon>
        <taxon>dalbergioids sensu lato</taxon>
        <taxon>Dalbergieae</taxon>
        <taxon>Pterocarpus clade</taxon>
        <taxon>Arachis</taxon>
    </lineage>
</organism>
<dbReference type="InterPro" id="IPR020904">
    <property type="entry name" value="Sc_DH/Rdtase_CS"/>
</dbReference>
<dbReference type="Gramene" id="arahy.Tifrunner.gnm2.ann2.Ah16g310300.1">
    <property type="protein sequence ID" value="arahy.Tifrunner.gnm2.ann2.Ah16g310300.1-CDS"/>
    <property type="gene ID" value="arahy.Tifrunner.gnm2.ann2.Ah16g310300"/>
</dbReference>
<keyword evidence="4" id="KW-1185">Reference proteome</keyword>
<dbReference type="PROSITE" id="PS00061">
    <property type="entry name" value="ADH_SHORT"/>
    <property type="match status" value="1"/>
</dbReference>
<dbReference type="PRINTS" id="PR00080">
    <property type="entry name" value="SDRFAMILY"/>
</dbReference>
<dbReference type="InterPro" id="IPR002347">
    <property type="entry name" value="SDR_fam"/>
</dbReference>
<accession>A0A444YPZ8</accession>
<dbReference type="PRINTS" id="PR00081">
    <property type="entry name" value="GDHRDH"/>
</dbReference>
<comment type="caution">
    <text evidence="3">The sequence shown here is derived from an EMBL/GenBank/DDBJ whole genome shotgun (WGS) entry which is preliminary data.</text>
</comment>
<dbReference type="FunFam" id="3.40.50.720:FF:000084">
    <property type="entry name" value="Short-chain dehydrogenase reductase"/>
    <property type="match status" value="1"/>
</dbReference>
<name>A0A444YPZ8_ARAHY</name>
<dbReference type="SUPFAM" id="SSF51735">
    <property type="entry name" value="NAD(P)-binding Rossmann-fold domains"/>
    <property type="match status" value="1"/>
</dbReference>
<dbReference type="EMBL" id="SDMP01000016">
    <property type="protein sequence ID" value="RYR03958.1"/>
    <property type="molecule type" value="Genomic_DNA"/>
</dbReference>
<dbReference type="SMR" id="A0A444YPZ8"/>
<dbReference type="PANTHER" id="PTHR43180:SF45">
    <property type="entry name" value="SECOISOLARICIRESINOL DEHYDROGENASE-LIKE ISOFORM X1"/>
    <property type="match status" value="1"/>
</dbReference>
<proteinExistence type="inferred from homology"/>
<reference evidence="3 4" key="1">
    <citation type="submission" date="2019-01" db="EMBL/GenBank/DDBJ databases">
        <title>Sequencing of cultivated peanut Arachis hypogaea provides insights into genome evolution and oil improvement.</title>
        <authorList>
            <person name="Chen X."/>
        </authorList>
    </citation>
    <scope>NUCLEOTIDE SEQUENCE [LARGE SCALE GENOMIC DNA]</scope>
    <source>
        <strain evidence="4">cv. Fuhuasheng</strain>
        <tissue evidence="3">Leaves</tissue>
    </source>
</reference>
<sequence length="289" mass="30440">MAPVAKRLEGKVAIITGGAGAIGATTAKLFLQHGAKVIIADVQDELGISLCKSLITKECATNNNNNIDYVHCDVTSEQDVKNAVDLAVSKYGHLDIMYNNAGTAGDNIKRPMENSTVQDFKRIFDVNVLGAFLGAKHAARVMVKAQRGGVILFTTSITSVIGGQAKPAYSASKHALVGLMKDLCVELGQHGIRANCIAPGGIATPMLNGWLKMEREGTEEILQSVGVLKGGVVKEEDVAEAAVYLSSDEGRFISGVNLVVDGGYSSTNASFAMIANVLKNNQTTNCIDA</sequence>
<gene>
    <name evidence="3" type="ORF">Ahy_B06g083421</name>
</gene>
<comment type="similarity">
    <text evidence="1">Belongs to the short-chain dehydrogenases/reductases (SDR) family.</text>
</comment>
<dbReference type="AlphaFoldDB" id="A0A444YPZ8"/>
<protein>
    <recommendedName>
        <fullName evidence="5">Secoisolariciresinol dehydrogenase</fullName>
    </recommendedName>
</protein>
<dbReference type="Gene3D" id="3.40.50.720">
    <property type="entry name" value="NAD(P)-binding Rossmann-like Domain"/>
    <property type="match status" value="1"/>
</dbReference>
<evidence type="ECO:0000313" key="4">
    <source>
        <dbReference type="Proteomes" id="UP000289738"/>
    </source>
</evidence>
<dbReference type="STRING" id="3818.A0A444YPZ8"/>
<evidence type="ECO:0008006" key="5">
    <source>
        <dbReference type="Google" id="ProtNLM"/>
    </source>
</evidence>
<dbReference type="InterPro" id="IPR036291">
    <property type="entry name" value="NAD(P)-bd_dom_sf"/>
</dbReference>
<dbReference type="GO" id="GO:0016491">
    <property type="term" value="F:oxidoreductase activity"/>
    <property type="evidence" value="ECO:0007669"/>
    <property type="project" value="UniProtKB-KW"/>
</dbReference>
<dbReference type="PANTHER" id="PTHR43180">
    <property type="entry name" value="3-OXOACYL-(ACYL-CARRIER-PROTEIN) REDUCTASE (AFU_ORTHOLOGUE AFUA_6G11210)"/>
    <property type="match status" value="1"/>
</dbReference>
<keyword evidence="2" id="KW-0560">Oxidoreductase</keyword>
<dbReference type="Proteomes" id="UP000289738">
    <property type="component" value="Chromosome B06"/>
</dbReference>
<evidence type="ECO:0000256" key="2">
    <source>
        <dbReference type="ARBA" id="ARBA00023002"/>
    </source>
</evidence>
<evidence type="ECO:0000313" key="3">
    <source>
        <dbReference type="EMBL" id="RYR03958.1"/>
    </source>
</evidence>
<evidence type="ECO:0000256" key="1">
    <source>
        <dbReference type="ARBA" id="ARBA00006484"/>
    </source>
</evidence>